<proteinExistence type="predicted"/>
<dbReference type="RefSeq" id="XP_027200906.1">
    <property type="nucleotide sequence ID" value="XM_027345105.1"/>
</dbReference>
<protein>
    <submittedName>
        <fullName evidence="3">Uncharacterized protein LOC113794941</fullName>
    </submittedName>
</protein>
<dbReference type="AlphaFoldDB" id="A0A6P6Y7C1"/>
<dbReference type="InParanoid" id="A0A6P6Y7C1"/>
<feature type="transmembrane region" description="Helical" evidence="1">
    <location>
        <begin position="162"/>
        <end position="185"/>
    </location>
</feature>
<sequence length="192" mass="22418">MIPLRGRTIMNLDWIYHQHSHVCYELLYCYQEIWSNALYGYIIISIPFNVIAVTTLLTEQLKSMEMIIQYFIIITHAAITVLSLFQFSQETKLLNEAKFYLVPIIQSLVFYNRTVHNRIGSLFGFYNNNLNLSKTLGLKMKYADLFNRLTNGRKYGPNVSTIGVITNMFIFNMVITYVGVFIFILSHLDFIN</sequence>
<evidence type="ECO:0000313" key="2">
    <source>
        <dbReference type="Proteomes" id="UP000515146"/>
    </source>
</evidence>
<dbReference type="Proteomes" id="UP000515146">
    <property type="component" value="Unplaced"/>
</dbReference>
<gene>
    <name evidence="3" type="primary">LOC113794941</name>
</gene>
<feature type="transmembrane region" description="Helical" evidence="1">
    <location>
        <begin position="38"/>
        <end position="58"/>
    </location>
</feature>
<dbReference type="KEGG" id="dpte:113794941"/>
<feature type="transmembrane region" description="Helical" evidence="1">
    <location>
        <begin position="70"/>
        <end position="88"/>
    </location>
</feature>
<accession>A0A6P6Y7C1</accession>
<keyword evidence="1" id="KW-1133">Transmembrane helix</keyword>
<keyword evidence="1" id="KW-0472">Membrane</keyword>
<name>A0A6P6Y7C1_DERPT</name>
<evidence type="ECO:0000256" key="1">
    <source>
        <dbReference type="SAM" id="Phobius"/>
    </source>
</evidence>
<organism evidence="2 3">
    <name type="scientific">Dermatophagoides pteronyssinus</name>
    <name type="common">European house dust mite</name>
    <dbReference type="NCBI Taxonomy" id="6956"/>
    <lineage>
        <taxon>Eukaryota</taxon>
        <taxon>Metazoa</taxon>
        <taxon>Ecdysozoa</taxon>
        <taxon>Arthropoda</taxon>
        <taxon>Chelicerata</taxon>
        <taxon>Arachnida</taxon>
        <taxon>Acari</taxon>
        <taxon>Acariformes</taxon>
        <taxon>Sarcoptiformes</taxon>
        <taxon>Astigmata</taxon>
        <taxon>Psoroptidia</taxon>
        <taxon>Analgoidea</taxon>
        <taxon>Pyroglyphidae</taxon>
        <taxon>Dermatophagoidinae</taxon>
        <taxon>Dermatophagoides</taxon>
    </lineage>
</organism>
<keyword evidence="1" id="KW-0812">Transmembrane</keyword>
<evidence type="ECO:0000313" key="3">
    <source>
        <dbReference type="RefSeq" id="XP_027200906.1"/>
    </source>
</evidence>
<keyword evidence="2" id="KW-1185">Reference proteome</keyword>
<reference evidence="3" key="1">
    <citation type="submission" date="2025-08" db="UniProtKB">
        <authorList>
            <consortium name="RefSeq"/>
        </authorList>
    </citation>
    <scope>IDENTIFICATION</scope>
    <source>
        <strain evidence="3">Airmid</strain>
    </source>
</reference>